<evidence type="ECO:0000256" key="2">
    <source>
        <dbReference type="ARBA" id="ARBA00022980"/>
    </source>
</evidence>
<evidence type="ECO:0000256" key="1">
    <source>
        <dbReference type="ARBA" id="ARBA00010531"/>
    </source>
</evidence>
<dbReference type="InterPro" id="IPR023674">
    <property type="entry name" value="Ribosomal_uL1-like"/>
</dbReference>
<keyword evidence="7" id="KW-1185">Reference proteome</keyword>
<dbReference type="AlphaFoldDB" id="A0AAD9D620"/>
<organism evidence="6 7">
    <name type="scientific">Skeletonema marinoi</name>
    <dbReference type="NCBI Taxonomy" id="267567"/>
    <lineage>
        <taxon>Eukaryota</taxon>
        <taxon>Sar</taxon>
        <taxon>Stramenopiles</taxon>
        <taxon>Ochrophyta</taxon>
        <taxon>Bacillariophyta</taxon>
        <taxon>Coscinodiscophyceae</taxon>
        <taxon>Thalassiosirophycidae</taxon>
        <taxon>Thalassiosirales</taxon>
        <taxon>Skeletonemataceae</taxon>
        <taxon>Skeletonema</taxon>
        <taxon>Skeletonema marinoi-dohrnii complex</taxon>
    </lineage>
</organism>
<dbReference type="Proteomes" id="UP001224775">
    <property type="component" value="Unassembled WGS sequence"/>
</dbReference>
<evidence type="ECO:0000313" key="6">
    <source>
        <dbReference type="EMBL" id="KAK1735446.1"/>
    </source>
</evidence>
<gene>
    <name evidence="6" type="ORF">QTG54_014060</name>
</gene>
<evidence type="ECO:0000256" key="5">
    <source>
        <dbReference type="SAM" id="MobiDB-lite"/>
    </source>
</evidence>
<proteinExistence type="inferred from homology"/>
<dbReference type="FunFam" id="3.40.50.790:FF:000001">
    <property type="entry name" value="50S ribosomal protein L1"/>
    <property type="match status" value="1"/>
</dbReference>
<comment type="caution">
    <text evidence="6">The sequence shown here is derived from an EMBL/GenBank/DDBJ whole genome shotgun (WGS) entry which is preliminary data.</text>
</comment>
<keyword evidence="3 4" id="KW-0687">Ribonucleoprotein</keyword>
<protein>
    <recommendedName>
        <fullName evidence="4">Ribosomal protein</fullName>
    </recommendedName>
</protein>
<reference evidence="6" key="1">
    <citation type="submission" date="2023-06" db="EMBL/GenBank/DDBJ databases">
        <title>Survivors Of The Sea: Transcriptome response of Skeletonema marinoi to long-term dormancy.</title>
        <authorList>
            <person name="Pinder M.I.M."/>
            <person name="Kourtchenko O."/>
            <person name="Robertson E.K."/>
            <person name="Larsson T."/>
            <person name="Maumus F."/>
            <person name="Osuna-Cruz C.M."/>
            <person name="Vancaester E."/>
            <person name="Stenow R."/>
            <person name="Vandepoele K."/>
            <person name="Ploug H."/>
            <person name="Bruchert V."/>
            <person name="Godhe A."/>
            <person name="Topel M."/>
        </authorList>
    </citation>
    <scope>NUCLEOTIDE SEQUENCE</scope>
    <source>
        <strain evidence="6">R05AC</strain>
    </source>
</reference>
<dbReference type="PROSITE" id="PS01199">
    <property type="entry name" value="RIBOSOMAL_L1"/>
    <property type="match status" value="1"/>
</dbReference>
<dbReference type="EMBL" id="JATAAI010000034">
    <property type="protein sequence ID" value="KAK1735446.1"/>
    <property type="molecule type" value="Genomic_DNA"/>
</dbReference>
<comment type="similarity">
    <text evidence="1 4">Belongs to the universal ribosomal protein uL1 family.</text>
</comment>
<dbReference type="GO" id="GO:0005840">
    <property type="term" value="C:ribosome"/>
    <property type="evidence" value="ECO:0007669"/>
    <property type="project" value="UniProtKB-KW"/>
</dbReference>
<dbReference type="InterPro" id="IPR023673">
    <property type="entry name" value="Ribosomal_uL1_CS"/>
</dbReference>
<dbReference type="CDD" id="cd00403">
    <property type="entry name" value="Ribosomal_L1"/>
    <property type="match status" value="1"/>
</dbReference>
<feature type="compositionally biased region" description="Basic and acidic residues" evidence="5">
    <location>
        <begin position="61"/>
        <end position="72"/>
    </location>
</feature>
<dbReference type="GO" id="GO:1990904">
    <property type="term" value="C:ribonucleoprotein complex"/>
    <property type="evidence" value="ECO:0007669"/>
    <property type="project" value="UniProtKB-KW"/>
</dbReference>
<feature type="region of interest" description="Disordered" evidence="5">
    <location>
        <begin position="61"/>
        <end position="93"/>
    </location>
</feature>
<keyword evidence="2 4" id="KW-0689">Ribosomal protein</keyword>
<dbReference type="SUPFAM" id="SSF56808">
    <property type="entry name" value="Ribosomal protein L1"/>
    <property type="match status" value="1"/>
</dbReference>
<name>A0AAD9D620_9STRA</name>
<dbReference type="InterPro" id="IPR016095">
    <property type="entry name" value="Ribosomal_uL1_3-a/b-sand"/>
</dbReference>
<sequence length="327" mass="36220">MSNVIRYTAQKLVLCRPAAPATLHFQSYVTRAHPSPLPTAPIQDALQRLISEMDERHLHRSQRWENNKDKRVNQRSAYLTARGRPTHPSEEEVRKEAAEKEYRRMDESVEVALQLNLDPRKPGQALRGSFSLPHGNGKKFGVAVFTDNMELAKEALANGAVVAGGASLIEDIKNGNVSLTSFQRTLASPEMMPQLSAIARLLGPRGLMPNPKLNTIQPQDQLLETLEQQQSGISNYRTDKEGIVRIGIGRGSFGVDKLMDNMRELMNEIQSIKPESFGKGKKGKGGSAKGTKYYLKAHLSTTQSKGSVLVDLRTIDPTSSFFMTDPL</sequence>
<dbReference type="PANTHER" id="PTHR36427:SF3">
    <property type="entry name" value="LARGE RIBOSOMAL SUBUNIT PROTEIN UL1M"/>
    <property type="match status" value="1"/>
</dbReference>
<dbReference type="InterPro" id="IPR028364">
    <property type="entry name" value="Ribosomal_uL1/biogenesis"/>
</dbReference>
<dbReference type="Gene3D" id="3.40.50.790">
    <property type="match status" value="1"/>
</dbReference>
<dbReference type="Gene3D" id="3.30.190.20">
    <property type="match status" value="1"/>
</dbReference>
<evidence type="ECO:0000313" key="7">
    <source>
        <dbReference type="Proteomes" id="UP001224775"/>
    </source>
</evidence>
<dbReference type="PANTHER" id="PTHR36427">
    <property type="entry name" value="54S RIBOSOMAL PROTEIN L1, MITOCHONDRIAL"/>
    <property type="match status" value="1"/>
</dbReference>
<accession>A0AAD9D620</accession>
<evidence type="ECO:0000256" key="3">
    <source>
        <dbReference type="ARBA" id="ARBA00023274"/>
    </source>
</evidence>
<evidence type="ECO:0000256" key="4">
    <source>
        <dbReference type="RuleBase" id="RU000659"/>
    </source>
</evidence>
<dbReference type="Pfam" id="PF00687">
    <property type="entry name" value="Ribosomal_L1"/>
    <property type="match status" value="1"/>
</dbReference>